<evidence type="ECO:0000313" key="2">
    <source>
        <dbReference type="Proteomes" id="UP000037269"/>
    </source>
</evidence>
<accession>A0A0D1XEU3</accession>
<keyword evidence="2" id="KW-1185">Reference proteome</keyword>
<evidence type="ECO:0000313" key="1">
    <source>
        <dbReference type="EMBL" id="KON97080.1"/>
    </source>
</evidence>
<sequence length="68" mass="8234">MEFYFRAKLLKDVIDVLDDYIEAENIPTVKEVTQRRAREIHLRAYPEYIRRIFNCEYLPSKGQKIAKK</sequence>
<name>A0A0D1XEU3_ANEMI</name>
<dbReference type="Proteomes" id="UP000037269">
    <property type="component" value="Unassembled WGS sequence"/>
</dbReference>
<comment type="caution">
    <text evidence="1">The sequence shown here is derived from an EMBL/GenBank/DDBJ whole genome shotgun (WGS) entry which is preliminary data.</text>
</comment>
<reference evidence="1 2" key="1">
    <citation type="submission" date="2015-07" db="EMBL/GenBank/DDBJ databases">
        <title>Fjat-14205 dsm 2895.</title>
        <authorList>
            <person name="Liu B."/>
            <person name="Wang J."/>
            <person name="Zhu Y."/>
            <person name="Liu G."/>
            <person name="Chen Q."/>
            <person name="Chen Z."/>
            <person name="Lan J."/>
            <person name="Che J."/>
            <person name="Ge C."/>
            <person name="Shi H."/>
            <person name="Pan Z."/>
            <person name="Liu X."/>
        </authorList>
    </citation>
    <scope>NUCLEOTIDE SEQUENCE [LARGE SCALE GENOMIC DNA]</scope>
    <source>
        <strain evidence="1 2">DSM 2895</strain>
    </source>
</reference>
<dbReference type="STRING" id="47500.AF333_17995"/>
<dbReference type="EMBL" id="LGUG01000004">
    <property type="protein sequence ID" value="KON97080.1"/>
    <property type="molecule type" value="Genomic_DNA"/>
</dbReference>
<gene>
    <name evidence="1" type="ORF">AF333_17995</name>
</gene>
<dbReference type="PATRIC" id="fig|47500.8.peg.4183"/>
<dbReference type="AlphaFoldDB" id="A0A0D1XEU3"/>
<proteinExistence type="predicted"/>
<organism evidence="1 2">
    <name type="scientific">Aneurinibacillus migulanus</name>
    <name type="common">Bacillus migulanus</name>
    <dbReference type="NCBI Taxonomy" id="47500"/>
    <lineage>
        <taxon>Bacteria</taxon>
        <taxon>Bacillati</taxon>
        <taxon>Bacillota</taxon>
        <taxon>Bacilli</taxon>
        <taxon>Bacillales</taxon>
        <taxon>Paenibacillaceae</taxon>
        <taxon>Aneurinibacillus group</taxon>
        <taxon>Aneurinibacillus</taxon>
    </lineage>
</organism>
<protein>
    <submittedName>
        <fullName evidence="1">Uncharacterized protein</fullName>
    </submittedName>
</protein>